<dbReference type="Proteomes" id="UP000028002">
    <property type="component" value="Unassembled WGS sequence"/>
</dbReference>
<dbReference type="InterPro" id="IPR014319">
    <property type="entry name" value="Phageshock_PspA"/>
</dbReference>
<dbReference type="Pfam" id="PF04012">
    <property type="entry name" value="PspA_IM30"/>
    <property type="match status" value="1"/>
</dbReference>
<dbReference type="EMBL" id="JGVH01000059">
    <property type="protein sequence ID" value="KER02068.1"/>
    <property type="molecule type" value="Genomic_DNA"/>
</dbReference>
<dbReference type="NCBIfam" id="TIGR02977">
    <property type="entry name" value="phageshock_pspA"/>
    <property type="match status" value="1"/>
</dbReference>
<reference evidence="3 4" key="1">
    <citation type="submission" date="2014-03" db="EMBL/GenBank/DDBJ databases">
        <title>Draft Genome of Photorhabdus temperata Meg1.</title>
        <authorList>
            <person name="Hurst S.G.IV."/>
            <person name="Morris K."/>
            <person name="Thomas K."/>
            <person name="Tisa L.S."/>
        </authorList>
    </citation>
    <scope>NUCLEOTIDE SEQUENCE [LARGE SCALE GENOMIC DNA]</scope>
    <source>
        <strain evidence="3 4">Meg1</strain>
    </source>
</reference>
<feature type="coiled-coil region" evidence="2">
    <location>
        <begin position="101"/>
        <end position="135"/>
    </location>
</feature>
<dbReference type="GO" id="GO:0005829">
    <property type="term" value="C:cytosol"/>
    <property type="evidence" value="ECO:0007669"/>
    <property type="project" value="TreeGrafter"/>
</dbReference>
<dbReference type="PANTHER" id="PTHR31088">
    <property type="entry name" value="MEMBRANE-ASSOCIATED PROTEIN VIPP1, CHLOROPLASTIC"/>
    <property type="match status" value="1"/>
</dbReference>
<evidence type="ECO:0000313" key="3">
    <source>
        <dbReference type="EMBL" id="KER02068.1"/>
    </source>
</evidence>
<accession>A0A081RTR5</accession>
<organism evidence="3 4">
    <name type="scientific">Photorhabdus temperata subsp. temperata Meg1</name>
    <dbReference type="NCBI Taxonomy" id="1393735"/>
    <lineage>
        <taxon>Bacteria</taxon>
        <taxon>Pseudomonadati</taxon>
        <taxon>Pseudomonadota</taxon>
        <taxon>Gammaproteobacteria</taxon>
        <taxon>Enterobacterales</taxon>
        <taxon>Morganellaceae</taxon>
        <taxon>Photorhabdus</taxon>
    </lineage>
</organism>
<evidence type="ECO:0000256" key="2">
    <source>
        <dbReference type="SAM" id="Coils"/>
    </source>
</evidence>
<name>A0A081RTR5_PHOTE</name>
<dbReference type="InterPro" id="IPR007157">
    <property type="entry name" value="PspA_VIPP1"/>
</dbReference>
<keyword evidence="2" id="KW-0175">Coiled coil</keyword>
<dbReference type="GO" id="GO:0009271">
    <property type="term" value="P:phage shock"/>
    <property type="evidence" value="ECO:0007669"/>
    <property type="project" value="TreeGrafter"/>
</dbReference>
<dbReference type="NCBIfam" id="NF007974">
    <property type="entry name" value="PRK10698.1"/>
    <property type="match status" value="1"/>
</dbReference>
<dbReference type="AlphaFoldDB" id="A0A081RTR5"/>
<dbReference type="RefSeq" id="WP_036840482.1">
    <property type="nucleotide sequence ID" value="NZ_CAWLUD010000059.1"/>
</dbReference>
<comment type="caution">
    <text evidence="3">The sequence shown here is derived from an EMBL/GenBank/DDBJ whole genome shotgun (WGS) entry which is preliminary data.</text>
</comment>
<sequence>MGIFSRFADIVNANISSLLDKAEDPHKMIRLMIQEMEDTLVEIRSTSARTLAEKKQLSRRIMSGEQQIHDWQEKAELALNKDREDLARSALIEKQKVAVLVDTLKHELTILEETLERMKGEVTELENKLGETRSRQQALALRHQAAASSRQVRRQLDSGKIDEAMARFEQFERRIDHMEAEAETVGMGKQKSLDQQFAELKADDEISAQLAAMKAKINANKEQH</sequence>
<evidence type="ECO:0000313" key="4">
    <source>
        <dbReference type="Proteomes" id="UP000028002"/>
    </source>
</evidence>
<dbReference type="PANTHER" id="PTHR31088:SF6">
    <property type="entry name" value="PHAGE SHOCK PROTEIN A"/>
    <property type="match status" value="1"/>
</dbReference>
<comment type="similarity">
    <text evidence="1">Belongs to the PspA/Vipp/IM30 family.</text>
</comment>
<evidence type="ECO:0000256" key="1">
    <source>
        <dbReference type="ARBA" id="ARBA00043985"/>
    </source>
</evidence>
<dbReference type="PATRIC" id="fig|1393735.3.peg.3350"/>
<gene>
    <name evidence="3" type="ORF">MEG1DRAFT_03281</name>
</gene>
<protein>
    <submittedName>
        <fullName evidence="3">Phage shock protein A (PspA) family protein</fullName>
    </submittedName>
</protein>
<proteinExistence type="inferred from homology"/>